<dbReference type="Gene3D" id="1.25.40.10">
    <property type="entry name" value="Tetratricopeptide repeat domain"/>
    <property type="match status" value="1"/>
</dbReference>
<dbReference type="SUPFAM" id="SSF52047">
    <property type="entry name" value="RNI-like"/>
    <property type="match status" value="1"/>
</dbReference>
<evidence type="ECO:0000313" key="6">
    <source>
        <dbReference type="Proteomes" id="UP000799770"/>
    </source>
</evidence>
<feature type="repeat" description="TPR" evidence="3">
    <location>
        <begin position="7"/>
        <end position="40"/>
    </location>
</feature>
<dbReference type="InterPro" id="IPR011990">
    <property type="entry name" value="TPR-like_helical_dom_sf"/>
</dbReference>
<dbReference type="PROSITE" id="PS50005">
    <property type="entry name" value="TPR"/>
    <property type="match status" value="1"/>
</dbReference>
<name>A0A6A5Z9Q9_9PLEO</name>
<accession>A0A6A5Z9Q9</accession>
<proteinExistence type="predicted"/>
<dbReference type="Pfam" id="PF12937">
    <property type="entry name" value="F-box-like"/>
    <property type="match status" value="1"/>
</dbReference>
<dbReference type="Gene3D" id="3.80.10.10">
    <property type="entry name" value="Ribonuclease Inhibitor"/>
    <property type="match status" value="1"/>
</dbReference>
<dbReference type="OrthoDB" id="629492at2759"/>
<gene>
    <name evidence="5" type="ORF">BDV96DRAFT_600251</name>
</gene>
<dbReference type="SUPFAM" id="SSF48452">
    <property type="entry name" value="TPR-like"/>
    <property type="match status" value="1"/>
</dbReference>
<protein>
    <recommendedName>
        <fullName evidence="4">F-box domain-containing protein</fullName>
    </recommendedName>
</protein>
<dbReference type="InterPro" id="IPR032675">
    <property type="entry name" value="LRR_dom_sf"/>
</dbReference>
<dbReference type="InterPro" id="IPR019734">
    <property type="entry name" value="TPR_rpt"/>
</dbReference>
<evidence type="ECO:0000256" key="3">
    <source>
        <dbReference type="PROSITE-ProRule" id="PRU00339"/>
    </source>
</evidence>
<dbReference type="EMBL" id="ML977324">
    <property type="protein sequence ID" value="KAF2115118.1"/>
    <property type="molecule type" value="Genomic_DNA"/>
</dbReference>
<dbReference type="GO" id="GO:0051879">
    <property type="term" value="F:Hsp90 protein binding"/>
    <property type="evidence" value="ECO:0007669"/>
    <property type="project" value="TreeGrafter"/>
</dbReference>
<dbReference type="AlphaFoldDB" id="A0A6A5Z9Q9"/>
<dbReference type="Gene3D" id="1.20.1280.50">
    <property type="match status" value="1"/>
</dbReference>
<feature type="domain" description="F-box" evidence="4">
    <location>
        <begin position="140"/>
        <end position="187"/>
    </location>
</feature>
<dbReference type="InterPro" id="IPR001810">
    <property type="entry name" value="F-box_dom"/>
</dbReference>
<sequence length="577" mass="65663">MARTMSPEEYQELGRRYYKQKQYDKAVEAFTNGIEFASESATATTSTVVALYDCRAACFEKIGEFGKAVRDGRGMIRVDRGCVKGYLRTGSVLEKMEKLDAAIGIYKYGMKNVSVGDRNFKLLQQLHDKLTRKLSPPTAIDPFTILPVELAEMVISYLTFRNMVNCLRVSKGWKNYLIKRPNLWIDLDLSGARKDVRRAFVRDAVNRSEYQIRRATIHRFAHTDVLRNVATACKNLTQLEFLSGNVMHDSLIEIVQCATNLKKLVHHIDVTLDCISQVLRHRPTLEHAEFTSIMSPQMAPNWHGPFPKLHTLILKMPKMVERNVSLNPDALFPQTPALHTLKVINWVRVFGIAINFTSLPLKYLEIINVFLVHMPALPKTLLSFAMKPSWQWDITWDALKPSYLPHLTHLSIANFAGLGADFLDVMLNTKVDEHGNRQHMSNEEYDALSKLQSIAIRHCTFHHSIRHMFPQWLLSLPRILSRELQDLDVSTQECQDDDIEELVRLCTGLRNVNLSSTNITGASVKMLADGLPDLKVLNVDNCTRISSRDAIAYAEKKGIVVSWNQIQSSGGRRVRYG</sequence>
<dbReference type="SUPFAM" id="SSF81383">
    <property type="entry name" value="F-box domain"/>
    <property type="match status" value="1"/>
</dbReference>
<keyword evidence="2 3" id="KW-0802">TPR repeat</keyword>
<reference evidence="5" key="1">
    <citation type="journal article" date="2020" name="Stud. Mycol.">
        <title>101 Dothideomycetes genomes: a test case for predicting lifestyles and emergence of pathogens.</title>
        <authorList>
            <person name="Haridas S."/>
            <person name="Albert R."/>
            <person name="Binder M."/>
            <person name="Bloem J."/>
            <person name="Labutti K."/>
            <person name="Salamov A."/>
            <person name="Andreopoulos B."/>
            <person name="Baker S."/>
            <person name="Barry K."/>
            <person name="Bills G."/>
            <person name="Bluhm B."/>
            <person name="Cannon C."/>
            <person name="Castanera R."/>
            <person name="Culley D."/>
            <person name="Daum C."/>
            <person name="Ezra D."/>
            <person name="Gonzalez J."/>
            <person name="Henrissat B."/>
            <person name="Kuo A."/>
            <person name="Liang C."/>
            <person name="Lipzen A."/>
            <person name="Lutzoni F."/>
            <person name="Magnuson J."/>
            <person name="Mondo S."/>
            <person name="Nolan M."/>
            <person name="Ohm R."/>
            <person name="Pangilinan J."/>
            <person name="Park H.-J."/>
            <person name="Ramirez L."/>
            <person name="Alfaro M."/>
            <person name="Sun H."/>
            <person name="Tritt A."/>
            <person name="Yoshinaga Y."/>
            <person name="Zwiers L.-H."/>
            <person name="Turgeon B."/>
            <person name="Goodwin S."/>
            <person name="Spatafora J."/>
            <person name="Crous P."/>
            <person name="Grigoriev I."/>
        </authorList>
    </citation>
    <scope>NUCLEOTIDE SEQUENCE</scope>
    <source>
        <strain evidence="5">CBS 627.86</strain>
    </source>
</reference>
<dbReference type="Proteomes" id="UP000799770">
    <property type="component" value="Unassembled WGS sequence"/>
</dbReference>
<evidence type="ECO:0000313" key="5">
    <source>
        <dbReference type="EMBL" id="KAF2115118.1"/>
    </source>
</evidence>
<dbReference type="PANTHER" id="PTHR22904:SF523">
    <property type="entry name" value="STRESS-INDUCED-PHOSPHOPROTEIN 1"/>
    <property type="match status" value="1"/>
</dbReference>
<keyword evidence="1" id="KW-0677">Repeat</keyword>
<dbReference type="PANTHER" id="PTHR22904">
    <property type="entry name" value="TPR REPEAT CONTAINING PROTEIN"/>
    <property type="match status" value="1"/>
</dbReference>
<organism evidence="5 6">
    <name type="scientific">Lophiotrema nucula</name>
    <dbReference type="NCBI Taxonomy" id="690887"/>
    <lineage>
        <taxon>Eukaryota</taxon>
        <taxon>Fungi</taxon>
        <taxon>Dikarya</taxon>
        <taxon>Ascomycota</taxon>
        <taxon>Pezizomycotina</taxon>
        <taxon>Dothideomycetes</taxon>
        <taxon>Pleosporomycetidae</taxon>
        <taxon>Pleosporales</taxon>
        <taxon>Lophiotremataceae</taxon>
        <taxon>Lophiotrema</taxon>
    </lineage>
</organism>
<evidence type="ECO:0000256" key="1">
    <source>
        <dbReference type="ARBA" id="ARBA00022737"/>
    </source>
</evidence>
<dbReference type="PROSITE" id="PS50181">
    <property type="entry name" value="FBOX"/>
    <property type="match status" value="1"/>
</dbReference>
<evidence type="ECO:0000256" key="2">
    <source>
        <dbReference type="ARBA" id="ARBA00022803"/>
    </source>
</evidence>
<keyword evidence="6" id="KW-1185">Reference proteome</keyword>
<dbReference type="SMART" id="SM00028">
    <property type="entry name" value="TPR"/>
    <property type="match status" value="2"/>
</dbReference>
<dbReference type="InterPro" id="IPR036047">
    <property type="entry name" value="F-box-like_dom_sf"/>
</dbReference>
<evidence type="ECO:0000259" key="4">
    <source>
        <dbReference type="PROSITE" id="PS50181"/>
    </source>
</evidence>